<dbReference type="InterPro" id="IPR027304">
    <property type="entry name" value="Trigger_fact/SurA_dom_sf"/>
</dbReference>
<keyword evidence="10" id="KW-1185">Reference proteome</keyword>
<dbReference type="SUPFAM" id="SSF109998">
    <property type="entry name" value="Triger factor/SurA peptide-binding domain-like"/>
    <property type="match status" value="1"/>
</dbReference>
<dbReference type="Proteomes" id="UP000501253">
    <property type="component" value="Chromosome"/>
</dbReference>
<evidence type="ECO:0000259" key="8">
    <source>
        <dbReference type="PROSITE" id="PS50198"/>
    </source>
</evidence>
<dbReference type="EMBL" id="CP042909">
    <property type="protein sequence ID" value="QJA05932.1"/>
    <property type="molecule type" value="Genomic_DNA"/>
</dbReference>
<evidence type="ECO:0000256" key="5">
    <source>
        <dbReference type="ARBA" id="ARBA00023235"/>
    </source>
</evidence>
<evidence type="ECO:0000313" key="10">
    <source>
        <dbReference type="Proteomes" id="UP000501253"/>
    </source>
</evidence>
<dbReference type="SUPFAM" id="SSF54534">
    <property type="entry name" value="FKBP-like"/>
    <property type="match status" value="1"/>
</dbReference>
<dbReference type="GO" id="GO:0003755">
    <property type="term" value="F:peptidyl-prolyl cis-trans isomerase activity"/>
    <property type="evidence" value="ECO:0007669"/>
    <property type="project" value="UniProtKB-KW"/>
</dbReference>
<dbReference type="EC" id="5.2.1.8" evidence="2"/>
<keyword evidence="3 7" id="KW-0732">Signal</keyword>
<feature type="signal peptide" evidence="7">
    <location>
        <begin position="1"/>
        <end position="28"/>
    </location>
</feature>
<evidence type="ECO:0000256" key="7">
    <source>
        <dbReference type="SAM" id="SignalP"/>
    </source>
</evidence>
<dbReference type="PANTHER" id="PTHR47245:SF1">
    <property type="entry name" value="FOLDASE PROTEIN PRSA"/>
    <property type="match status" value="1"/>
</dbReference>
<dbReference type="InterPro" id="IPR046357">
    <property type="entry name" value="PPIase_dom_sf"/>
</dbReference>
<dbReference type="InterPro" id="IPR050245">
    <property type="entry name" value="PrsA_foldase"/>
</dbReference>
<dbReference type="Gene3D" id="3.10.50.40">
    <property type="match status" value="1"/>
</dbReference>
<keyword evidence="4 6" id="KW-0697">Rotamase</keyword>
<dbReference type="AlphaFoldDB" id="A0A6H1WRX2"/>
<evidence type="ECO:0000256" key="6">
    <source>
        <dbReference type="PROSITE-ProRule" id="PRU00278"/>
    </source>
</evidence>
<evidence type="ECO:0000256" key="1">
    <source>
        <dbReference type="ARBA" id="ARBA00000971"/>
    </source>
</evidence>
<dbReference type="KEGG" id="tmai:FVE67_03575"/>
<reference evidence="9 10" key="1">
    <citation type="submission" date="2019-08" db="EMBL/GenBank/DDBJ databases">
        <title>Complete genome sequence of Thermosulfurimonas marina SU872T, an anaerobic thermophilic chemolithoautotrophic bacterium isolated from a shallow marine hydrothermal vent.</title>
        <authorList>
            <person name="Allioux M."/>
            <person name="Jebbar M."/>
            <person name="Slobodkina G."/>
            <person name="Slobodkin A."/>
            <person name="Moalic Y."/>
            <person name="Frolova A."/>
            <person name="Shao Z."/>
            <person name="Alain K."/>
        </authorList>
    </citation>
    <scope>NUCLEOTIDE SEQUENCE [LARGE SCALE GENOMIC DNA]</scope>
    <source>
        <strain evidence="9 10">SU872</strain>
    </source>
</reference>
<dbReference type="Pfam" id="PF13616">
    <property type="entry name" value="Rotamase_3"/>
    <property type="match status" value="1"/>
</dbReference>
<protein>
    <recommendedName>
        <fullName evidence="2">peptidylprolyl isomerase</fullName>
        <ecNumber evidence="2">5.2.1.8</ecNumber>
    </recommendedName>
</protein>
<dbReference type="PROSITE" id="PS50198">
    <property type="entry name" value="PPIC_PPIASE_2"/>
    <property type="match status" value="1"/>
</dbReference>
<gene>
    <name evidence="9" type="ORF">FVE67_03575</name>
</gene>
<dbReference type="InterPro" id="IPR000297">
    <property type="entry name" value="PPIase_PpiC"/>
</dbReference>
<comment type="catalytic activity">
    <reaction evidence="1">
        <text>[protein]-peptidylproline (omega=180) = [protein]-peptidylproline (omega=0)</text>
        <dbReference type="Rhea" id="RHEA:16237"/>
        <dbReference type="Rhea" id="RHEA-COMP:10747"/>
        <dbReference type="Rhea" id="RHEA-COMP:10748"/>
        <dbReference type="ChEBI" id="CHEBI:83833"/>
        <dbReference type="ChEBI" id="CHEBI:83834"/>
        <dbReference type="EC" id="5.2.1.8"/>
    </reaction>
</comment>
<proteinExistence type="predicted"/>
<keyword evidence="5 6" id="KW-0413">Isomerase</keyword>
<name>A0A6H1WRX2_9BACT</name>
<evidence type="ECO:0000256" key="3">
    <source>
        <dbReference type="ARBA" id="ARBA00022729"/>
    </source>
</evidence>
<evidence type="ECO:0000256" key="4">
    <source>
        <dbReference type="ARBA" id="ARBA00023110"/>
    </source>
</evidence>
<organism evidence="9 10">
    <name type="scientific">Thermosulfurimonas marina</name>
    <dbReference type="NCBI Taxonomy" id="2047767"/>
    <lineage>
        <taxon>Bacteria</taxon>
        <taxon>Pseudomonadati</taxon>
        <taxon>Thermodesulfobacteriota</taxon>
        <taxon>Thermodesulfobacteria</taxon>
        <taxon>Thermodesulfobacteriales</taxon>
        <taxon>Thermodesulfobacteriaceae</taxon>
        <taxon>Thermosulfurimonas</taxon>
    </lineage>
</organism>
<accession>A0A6H1WRX2</accession>
<sequence>MDPKRRLCMSKFLAILWLLFLWAAPLSAKDNPVVAKVGPYTLTRADFEREVEGNPQLKALITVKPEMKKILLERWVEVNLLALGGKEAGLEKDPEVRAQIEEQIRLILAQNFYRKKVLSGLKVTEGEAQQYYLKHKKDYSLPERIQARHILIRVPEKASPKEEAAARAQIEKIRRQILAGADFAKMARQYSQDPGTKEKGGDLGLFSRGQMIPEFEEAVFKLKVGELSPPIRTRFGYHLVRVEARVPAQVQPYEKVKEQVKKDLLEEKKTERLSALLSRLRKKYPVELHPENLP</sequence>
<dbReference type="PANTHER" id="PTHR47245">
    <property type="entry name" value="PEPTIDYLPROLYL ISOMERASE"/>
    <property type="match status" value="1"/>
</dbReference>
<evidence type="ECO:0000256" key="2">
    <source>
        <dbReference type="ARBA" id="ARBA00013194"/>
    </source>
</evidence>
<evidence type="ECO:0000313" key="9">
    <source>
        <dbReference type="EMBL" id="QJA05932.1"/>
    </source>
</evidence>
<feature type="chain" id="PRO_5026185485" description="peptidylprolyl isomerase" evidence="7">
    <location>
        <begin position="29"/>
        <end position="294"/>
    </location>
</feature>
<feature type="domain" description="PpiC" evidence="8">
    <location>
        <begin position="142"/>
        <end position="244"/>
    </location>
</feature>